<reference evidence="4 5" key="1">
    <citation type="submission" date="2019-02" db="EMBL/GenBank/DDBJ databases">
        <title>Sequencing the genomes of 1000 actinobacteria strains.</title>
        <authorList>
            <person name="Klenk H.-P."/>
        </authorList>
    </citation>
    <scope>NUCLEOTIDE SEQUENCE [LARGE SCALE GENOMIC DNA]</scope>
    <source>
        <strain evidence="4 5">DSM 45779</strain>
    </source>
</reference>
<dbReference type="InterPro" id="IPR052178">
    <property type="entry name" value="Sec_Metab_Biosynth_SDR"/>
</dbReference>
<keyword evidence="3" id="KW-0560">Oxidoreductase</keyword>
<evidence type="ECO:0000313" key="4">
    <source>
        <dbReference type="EMBL" id="RZT86084.1"/>
    </source>
</evidence>
<proteinExistence type="inferred from homology"/>
<dbReference type="GO" id="GO:0016491">
    <property type="term" value="F:oxidoreductase activity"/>
    <property type="evidence" value="ECO:0007669"/>
    <property type="project" value="UniProtKB-KW"/>
</dbReference>
<dbReference type="Gene3D" id="3.40.50.720">
    <property type="entry name" value="NAD(P)-binding Rossmann-like Domain"/>
    <property type="match status" value="1"/>
</dbReference>
<protein>
    <submittedName>
        <fullName evidence="4">NAD(P)-dependent dehydrogenase (Short-subunit alcohol dehydrogenase family)</fullName>
    </submittedName>
</protein>
<dbReference type="EMBL" id="SHKL01000001">
    <property type="protein sequence ID" value="RZT86084.1"/>
    <property type="molecule type" value="Genomic_DNA"/>
</dbReference>
<evidence type="ECO:0000256" key="1">
    <source>
        <dbReference type="ARBA" id="ARBA00006484"/>
    </source>
</evidence>
<dbReference type="PRINTS" id="PR00080">
    <property type="entry name" value="SDRFAMILY"/>
</dbReference>
<dbReference type="InterPro" id="IPR002347">
    <property type="entry name" value="SDR_fam"/>
</dbReference>
<dbReference type="Proteomes" id="UP000291591">
    <property type="component" value="Unassembled WGS sequence"/>
</dbReference>
<dbReference type="FunFam" id="3.40.50.720:FF:000084">
    <property type="entry name" value="Short-chain dehydrogenase reductase"/>
    <property type="match status" value="1"/>
</dbReference>
<dbReference type="Pfam" id="PF13561">
    <property type="entry name" value="adh_short_C2"/>
    <property type="match status" value="1"/>
</dbReference>
<dbReference type="PROSITE" id="PS00061">
    <property type="entry name" value="ADH_SHORT"/>
    <property type="match status" value="1"/>
</dbReference>
<dbReference type="PRINTS" id="PR00081">
    <property type="entry name" value="GDHRDH"/>
</dbReference>
<organism evidence="4 5">
    <name type="scientific">Pseudonocardia sediminis</name>
    <dbReference type="NCBI Taxonomy" id="1397368"/>
    <lineage>
        <taxon>Bacteria</taxon>
        <taxon>Bacillati</taxon>
        <taxon>Actinomycetota</taxon>
        <taxon>Actinomycetes</taxon>
        <taxon>Pseudonocardiales</taxon>
        <taxon>Pseudonocardiaceae</taxon>
        <taxon>Pseudonocardia</taxon>
    </lineage>
</organism>
<evidence type="ECO:0000313" key="5">
    <source>
        <dbReference type="Proteomes" id="UP000291591"/>
    </source>
</evidence>
<accession>A0A4Q7UY94</accession>
<dbReference type="AlphaFoldDB" id="A0A4Q7UY94"/>
<dbReference type="RefSeq" id="WP_130290442.1">
    <property type="nucleotide sequence ID" value="NZ_SHKL01000001.1"/>
</dbReference>
<dbReference type="OrthoDB" id="286404at2"/>
<dbReference type="PANTHER" id="PTHR43618:SF12">
    <property type="entry name" value="OXIDOREDUCTASE, SHORT-CHAIN DEHYDROGENASE_REDUCTASE FAMILY (AFU_ORTHOLOGUE AFUA_1G14540)"/>
    <property type="match status" value="1"/>
</dbReference>
<dbReference type="SUPFAM" id="SSF51735">
    <property type="entry name" value="NAD(P)-binding Rossmann-fold domains"/>
    <property type="match status" value="1"/>
</dbReference>
<sequence length="252" mass="26015">MSGLFDVAGKVALVTGGTGGIGFMIAQGLKEAGATVYVASRKADACSAAESEIGVVGIPADLSREDECLRLAGEISSREDRLDILVNNAGATWGAPLEEFPAAAWDKVLDLNVKSPFFLTRAFLPLLEAGATDDDPSRVINIGSIDGIRVPELPNYSYSASKAAVHHLTHVLARDLGPRRITVNAIAPGPFPSKMMRATLEAAGDEIAATSPLGRIGRPSDVAGATIFLSSLAGAYVTGAVIPVDGGISTTK</sequence>
<dbReference type="InterPro" id="IPR020904">
    <property type="entry name" value="Sc_DH/Rdtase_CS"/>
</dbReference>
<dbReference type="InterPro" id="IPR036291">
    <property type="entry name" value="NAD(P)-bd_dom_sf"/>
</dbReference>
<keyword evidence="5" id="KW-1185">Reference proteome</keyword>
<evidence type="ECO:0000256" key="3">
    <source>
        <dbReference type="ARBA" id="ARBA00023002"/>
    </source>
</evidence>
<comment type="similarity">
    <text evidence="1">Belongs to the short-chain dehydrogenases/reductases (SDR) family.</text>
</comment>
<comment type="caution">
    <text evidence="4">The sequence shown here is derived from an EMBL/GenBank/DDBJ whole genome shotgun (WGS) entry which is preliminary data.</text>
</comment>
<name>A0A4Q7UY94_PSEST</name>
<dbReference type="PANTHER" id="PTHR43618">
    <property type="entry name" value="7-ALPHA-HYDROXYSTEROID DEHYDROGENASE"/>
    <property type="match status" value="1"/>
</dbReference>
<evidence type="ECO:0000256" key="2">
    <source>
        <dbReference type="ARBA" id="ARBA00022857"/>
    </source>
</evidence>
<keyword evidence="2" id="KW-0521">NADP</keyword>
<gene>
    <name evidence="4" type="ORF">EV383_2972</name>
</gene>